<sequence>MVKVVLVDSFSTDNWIQRSTSQVLSGLNQDDFEHTVSRNLHRRFDRLLHDAKLKAKQQLSGPSLMKLWHASQHEARTVYKYSLGLNEVDLQKPHSVVSTLREYFGVSENDKGFYAYCNKKTSQLRHGRRRQCEYQDFADELMRDQYIAGLTSDALRVKLIRKGHRHKTTQEKVKLREVVEVAKIFEATAFAAN</sequence>
<gene>
    <name evidence="1" type="ORF">pdam_00024570</name>
</gene>
<proteinExistence type="predicted"/>
<comment type="caution">
    <text evidence="1">The sequence shown here is derived from an EMBL/GenBank/DDBJ whole genome shotgun (WGS) entry which is preliminary data.</text>
</comment>
<accession>A0A3M6TEZ2</accession>
<dbReference type="EMBL" id="RCHS01003760">
    <property type="protein sequence ID" value="RMX39908.1"/>
    <property type="molecule type" value="Genomic_DNA"/>
</dbReference>
<name>A0A3M6TEZ2_POCDA</name>
<evidence type="ECO:0000313" key="1">
    <source>
        <dbReference type="EMBL" id="RMX39908.1"/>
    </source>
</evidence>
<evidence type="ECO:0000313" key="2">
    <source>
        <dbReference type="Proteomes" id="UP000275408"/>
    </source>
</evidence>
<reference evidence="1 2" key="1">
    <citation type="journal article" date="2018" name="Sci. Rep.">
        <title>Comparative analysis of the Pocillopora damicornis genome highlights role of immune system in coral evolution.</title>
        <authorList>
            <person name="Cunning R."/>
            <person name="Bay R.A."/>
            <person name="Gillette P."/>
            <person name="Baker A.C."/>
            <person name="Traylor-Knowles N."/>
        </authorList>
    </citation>
    <scope>NUCLEOTIDE SEQUENCE [LARGE SCALE GENOMIC DNA]</scope>
    <source>
        <strain evidence="1">RSMAS</strain>
        <tissue evidence="1">Whole animal</tissue>
    </source>
</reference>
<dbReference type="AlphaFoldDB" id="A0A3M6TEZ2"/>
<protein>
    <submittedName>
        <fullName evidence="1">Uncharacterized protein</fullName>
    </submittedName>
</protein>
<keyword evidence="2" id="KW-1185">Reference proteome</keyword>
<dbReference type="Proteomes" id="UP000275408">
    <property type="component" value="Unassembled WGS sequence"/>
</dbReference>
<organism evidence="1 2">
    <name type="scientific">Pocillopora damicornis</name>
    <name type="common">Cauliflower coral</name>
    <name type="synonym">Millepora damicornis</name>
    <dbReference type="NCBI Taxonomy" id="46731"/>
    <lineage>
        <taxon>Eukaryota</taxon>
        <taxon>Metazoa</taxon>
        <taxon>Cnidaria</taxon>
        <taxon>Anthozoa</taxon>
        <taxon>Hexacorallia</taxon>
        <taxon>Scleractinia</taxon>
        <taxon>Astrocoeniina</taxon>
        <taxon>Pocilloporidae</taxon>
        <taxon>Pocillopora</taxon>
    </lineage>
</organism>